<dbReference type="PANTHER" id="PTHR43351">
    <property type="entry name" value="L(+)-TARTRATE DEHYDRATASE SUBUNIT BETA"/>
    <property type="match status" value="1"/>
</dbReference>
<dbReference type="Pfam" id="PF05683">
    <property type="entry name" value="Fumerase_C"/>
    <property type="match status" value="1"/>
</dbReference>
<evidence type="ECO:0000259" key="3">
    <source>
        <dbReference type="Pfam" id="PF05683"/>
    </source>
</evidence>
<accession>D4H3L9</accession>
<organism evidence="4 5">
    <name type="scientific">Denitrovibrio acetiphilus (strain DSM 12809 / NBRC 114555 / N2460)</name>
    <dbReference type="NCBI Taxonomy" id="522772"/>
    <lineage>
        <taxon>Bacteria</taxon>
        <taxon>Pseudomonadati</taxon>
        <taxon>Deferribacterota</taxon>
        <taxon>Deferribacteres</taxon>
        <taxon>Deferribacterales</taxon>
        <taxon>Geovibrionaceae</taxon>
        <taxon>Denitrovibrio</taxon>
    </lineage>
</organism>
<dbReference type="GO" id="GO:0004333">
    <property type="term" value="F:fumarate hydratase activity"/>
    <property type="evidence" value="ECO:0007669"/>
    <property type="project" value="UniProtKB-EC"/>
</dbReference>
<keyword evidence="2 4" id="KW-0456">Lyase</keyword>
<dbReference type="RefSeq" id="WP_013011623.1">
    <property type="nucleotide sequence ID" value="NC_013943.1"/>
</dbReference>
<dbReference type="PaxDb" id="522772-Dacet_2359"/>
<dbReference type="NCBIfam" id="TIGR00723">
    <property type="entry name" value="ttdB_fumA_fumB"/>
    <property type="match status" value="1"/>
</dbReference>
<dbReference type="STRING" id="522772.Dacet_2359"/>
<dbReference type="SUPFAM" id="SSF117457">
    <property type="entry name" value="FumA C-terminal domain-like"/>
    <property type="match status" value="1"/>
</dbReference>
<dbReference type="InterPro" id="IPR004647">
    <property type="entry name" value="Fe-S_hydro-lyase_TtdB-typ_cat"/>
</dbReference>
<dbReference type="AlphaFoldDB" id="D4H3L9"/>
<dbReference type="eggNOG" id="COG1838">
    <property type="taxonomic scope" value="Bacteria"/>
</dbReference>
<dbReference type="FunCoup" id="D4H3L9">
    <property type="interactions" value="33"/>
</dbReference>
<reference evidence="4 5" key="1">
    <citation type="journal article" date="2010" name="Stand. Genomic Sci.">
        <title>Complete genome sequence of Denitrovibrio acetiphilus type strain (N2460).</title>
        <authorList>
            <person name="Kiss H."/>
            <person name="Lang E."/>
            <person name="Lapidus A."/>
            <person name="Copeland A."/>
            <person name="Nolan M."/>
            <person name="Glavina Del Rio T."/>
            <person name="Chen F."/>
            <person name="Lucas S."/>
            <person name="Tice H."/>
            <person name="Cheng J.F."/>
            <person name="Han C."/>
            <person name="Goodwin L."/>
            <person name="Pitluck S."/>
            <person name="Liolios K."/>
            <person name="Pati A."/>
            <person name="Ivanova N."/>
            <person name="Mavromatis K."/>
            <person name="Chen A."/>
            <person name="Palaniappan K."/>
            <person name="Land M."/>
            <person name="Hauser L."/>
            <person name="Chang Y.J."/>
            <person name="Jeffries C.D."/>
            <person name="Detter J.C."/>
            <person name="Brettin T."/>
            <person name="Spring S."/>
            <person name="Rohde M."/>
            <person name="Goker M."/>
            <person name="Woyke T."/>
            <person name="Bristow J."/>
            <person name="Eisen J.A."/>
            <person name="Markowitz V."/>
            <person name="Hugenholtz P."/>
            <person name="Kyrpides N.C."/>
            <person name="Klenk H.P."/>
        </authorList>
    </citation>
    <scope>NUCLEOTIDE SEQUENCE [LARGE SCALE GENOMIC DNA]</scope>
    <source>
        <strain evidence="5">DSM 12809 / NBRC 114555 / N2460</strain>
    </source>
</reference>
<evidence type="ECO:0000256" key="2">
    <source>
        <dbReference type="ARBA" id="ARBA00023239"/>
    </source>
</evidence>
<dbReference type="InterPro" id="IPR036660">
    <property type="entry name" value="Fe-S_hydroAse_TtdB_cat_sf"/>
</dbReference>
<dbReference type="KEGG" id="dap:Dacet_2359"/>
<dbReference type="HOGENOM" id="CLU_098588_0_0_0"/>
<protein>
    <submittedName>
        <fullName evidence="4">Hydro-lyase, Fe-S type, tartrate/fumarate subfamily, beta subunit</fullName>
        <ecNumber evidence="4">4.2.1.2</ecNumber>
    </submittedName>
</protein>
<dbReference type="InParanoid" id="D4H3L9"/>
<proteinExistence type="inferred from homology"/>
<dbReference type="Gene3D" id="3.20.130.10">
    <property type="entry name" value="Fe-S hydro-lyase, tartrate dehydratase beta-type, catalytic domain"/>
    <property type="match status" value="1"/>
</dbReference>
<name>D4H3L9_DENA2</name>
<keyword evidence="5" id="KW-1185">Reference proteome</keyword>
<comment type="similarity">
    <text evidence="1">Belongs to the class-I fumarase family.</text>
</comment>
<dbReference type="PANTHER" id="PTHR43351:SF2">
    <property type="entry name" value="L(+)-TARTRATE DEHYDRATASE SUBUNIT BETA-RELATED"/>
    <property type="match status" value="1"/>
</dbReference>
<feature type="domain" description="Fe-S hydro-lyase tartrate dehydratase beta-type catalytic" evidence="3">
    <location>
        <begin position="2"/>
        <end position="178"/>
    </location>
</feature>
<dbReference type="EC" id="4.2.1.2" evidence="4"/>
<gene>
    <name evidence="4" type="ordered locus">Dacet_2359</name>
</gene>
<evidence type="ECO:0000313" key="4">
    <source>
        <dbReference type="EMBL" id="ADD69121.1"/>
    </source>
</evidence>
<dbReference type="EMBL" id="CP001968">
    <property type="protein sequence ID" value="ADD69121.1"/>
    <property type="molecule type" value="Genomic_DNA"/>
</dbReference>
<evidence type="ECO:0000313" key="5">
    <source>
        <dbReference type="Proteomes" id="UP000002012"/>
    </source>
</evidence>
<dbReference type="Proteomes" id="UP000002012">
    <property type="component" value="Chromosome"/>
</dbReference>
<sequence length="193" mass="20687">MIKLTTPISEEKARSLKVGDEVLLTGTIVTARDAAHKLMIEERPDFIREHLKDGVIYHCGPVVKQAENGEYSFVAAGPTTSSREEPYQAAVCEEYSVRAVIGKGGMGPKTAEGLKKVGAVYLHAVGGAGSLIGKMVKKVHTVYKLEEFGTPEAFWVCEVEDFPCVVTMDSHGGSLHKDIAAASQKVADGLIGQ</sequence>
<evidence type="ECO:0000256" key="1">
    <source>
        <dbReference type="ARBA" id="ARBA00008876"/>
    </source>
</evidence>